<evidence type="ECO:0008006" key="4">
    <source>
        <dbReference type="Google" id="ProtNLM"/>
    </source>
</evidence>
<evidence type="ECO:0000313" key="3">
    <source>
        <dbReference type="Proteomes" id="UP000254076"/>
    </source>
</evidence>
<dbReference type="Proteomes" id="UP000254076">
    <property type="component" value="Unassembled WGS sequence"/>
</dbReference>
<name>A0A8B4RCS7_STRAG</name>
<sequence length="623" mass="72854">MRRFLKNEEKRLKLTCVLSFAVASTLFNLSDLNISYANQNNIQETNLVEKNSEDKFIQELNRYKTEIPNFKGFNVWILGDKGYYKNLINLEEIKNIQATLKKERNEEYVFVKLNGKIAHDTTVFLMNKKHKLLKNIEEFKTITQKRLTERGKFPYDTVHSTFEIKDENFIMERLKSSGLSMGKPVDYMGVNGIPIYTKTLSIDNKFAFENNSKDSSYSSNINISEDKIKENDQKILDLIVKSGANNQNLTDEEKVIAFTKYIGEITNYDNEAYRARNVDTEYYRASDLFSVTERKLAMCVGYSVTAARAFNIMGIPSYVVSGKSPQGISHAAVRAYYNRSWHIIDITASTYWKNGNYKTTYSDFIKEYCIDGYDVYDPAKTNNRFKVKYMESNEAFENWIHNNGSKSMLFINESAALKDKKPKDDFVPVTEKEKNELIDKYKKLLSQIPENTQNPGEKNIRDYLKNEYEEILKKDNLFEHEHAEFKESLNLNESFYLQLKKEEKKPSDNLKKEEKPRENSVNEKETPAENNDFVSVTEKNNLIDKYKELLSKIPENTQNPGEKNIRNYLEKEYEELLQKDKLFKHEYTEFTKSLNLNETFYSQLKEGEMKLSENPEKGETNTN</sequence>
<evidence type="ECO:0000313" key="2">
    <source>
        <dbReference type="EMBL" id="SUN13996.1"/>
    </source>
</evidence>
<accession>A0A8B4RCS7</accession>
<dbReference type="AlphaFoldDB" id="A0A8B4RCS7"/>
<gene>
    <name evidence="2" type="ORF">NCTC8185_01266</name>
</gene>
<protein>
    <recommendedName>
        <fullName evidence="4">Transglutaminase-like domain-containing protein</fullName>
    </recommendedName>
</protein>
<dbReference type="InterPro" id="IPR038765">
    <property type="entry name" value="Papain-like_cys_pep_sf"/>
</dbReference>
<evidence type="ECO:0000256" key="1">
    <source>
        <dbReference type="SAM" id="MobiDB-lite"/>
    </source>
</evidence>
<feature type="compositionally biased region" description="Basic and acidic residues" evidence="1">
    <location>
        <begin position="502"/>
        <end position="527"/>
    </location>
</feature>
<reference evidence="2 3" key="1">
    <citation type="submission" date="2018-06" db="EMBL/GenBank/DDBJ databases">
        <authorList>
            <consortium name="Pathogen Informatics"/>
            <person name="Doyle S."/>
        </authorList>
    </citation>
    <scope>NUCLEOTIDE SEQUENCE [LARGE SCALE GENOMIC DNA]</scope>
    <source>
        <strain evidence="2 3">NCTC8185</strain>
    </source>
</reference>
<feature type="region of interest" description="Disordered" evidence="1">
    <location>
        <begin position="502"/>
        <end position="532"/>
    </location>
</feature>
<comment type="caution">
    <text evidence="2">The sequence shown here is derived from an EMBL/GenBank/DDBJ whole genome shotgun (WGS) entry which is preliminary data.</text>
</comment>
<organism evidence="2 3">
    <name type="scientific">Streptococcus agalactiae</name>
    <dbReference type="NCBI Taxonomy" id="1311"/>
    <lineage>
        <taxon>Bacteria</taxon>
        <taxon>Bacillati</taxon>
        <taxon>Bacillota</taxon>
        <taxon>Bacilli</taxon>
        <taxon>Lactobacillales</taxon>
        <taxon>Streptococcaceae</taxon>
        <taxon>Streptococcus</taxon>
    </lineage>
</organism>
<dbReference type="RefSeq" id="WP_017644057.1">
    <property type="nucleotide sequence ID" value="NZ_LBKK01000092.1"/>
</dbReference>
<dbReference type="SUPFAM" id="SSF54001">
    <property type="entry name" value="Cysteine proteinases"/>
    <property type="match status" value="1"/>
</dbReference>
<dbReference type="EMBL" id="UHEQ01000004">
    <property type="protein sequence ID" value="SUN13996.1"/>
    <property type="molecule type" value="Genomic_DNA"/>
</dbReference>
<dbReference type="Gene3D" id="3.10.620.30">
    <property type="match status" value="1"/>
</dbReference>
<proteinExistence type="predicted"/>